<dbReference type="HOGENOM" id="CLU_014432_0_0_1"/>
<feature type="region of interest" description="Disordered" evidence="2">
    <location>
        <begin position="203"/>
        <end position="225"/>
    </location>
</feature>
<dbReference type="SMART" id="SM00355">
    <property type="entry name" value="ZnF_C2H2"/>
    <property type="match status" value="3"/>
</dbReference>
<evidence type="ECO:0000256" key="1">
    <source>
        <dbReference type="PROSITE-ProRule" id="PRU00042"/>
    </source>
</evidence>
<dbReference type="GO" id="GO:0008270">
    <property type="term" value="F:zinc ion binding"/>
    <property type="evidence" value="ECO:0007669"/>
    <property type="project" value="UniProtKB-KW"/>
</dbReference>
<keyword evidence="1" id="KW-0479">Metal-binding</keyword>
<dbReference type="PhylomeDB" id="B4JVZ7"/>
<evidence type="ECO:0000259" key="3">
    <source>
        <dbReference type="PROSITE" id="PS50157"/>
    </source>
</evidence>
<feature type="region of interest" description="Disordered" evidence="2">
    <location>
        <begin position="81"/>
        <end position="114"/>
    </location>
</feature>
<accession>B4JVZ7</accession>
<feature type="domain" description="C2H2-type" evidence="3">
    <location>
        <begin position="640"/>
        <end position="667"/>
    </location>
</feature>
<proteinExistence type="predicted"/>
<dbReference type="AlphaFoldDB" id="B4JVZ7"/>
<keyword evidence="1" id="KW-0862">Zinc</keyword>
<dbReference type="Proteomes" id="UP000001070">
    <property type="component" value="Unassembled WGS sequence"/>
</dbReference>
<protein>
    <submittedName>
        <fullName evidence="4">GH22944</fullName>
    </submittedName>
</protein>
<evidence type="ECO:0000256" key="2">
    <source>
        <dbReference type="SAM" id="MobiDB-lite"/>
    </source>
</evidence>
<organism evidence="5">
    <name type="scientific">Drosophila grimshawi</name>
    <name type="common">Hawaiian fruit fly</name>
    <name type="synonym">Idiomyia grimshawi</name>
    <dbReference type="NCBI Taxonomy" id="7222"/>
    <lineage>
        <taxon>Eukaryota</taxon>
        <taxon>Metazoa</taxon>
        <taxon>Ecdysozoa</taxon>
        <taxon>Arthropoda</taxon>
        <taxon>Hexapoda</taxon>
        <taxon>Insecta</taxon>
        <taxon>Pterygota</taxon>
        <taxon>Neoptera</taxon>
        <taxon>Endopterygota</taxon>
        <taxon>Diptera</taxon>
        <taxon>Brachycera</taxon>
        <taxon>Muscomorpha</taxon>
        <taxon>Ephydroidea</taxon>
        <taxon>Drosophilidae</taxon>
        <taxon>Drosophila</taxon>
        <taxon>Hawaiian Drosophila</taxon>
    </lineage>
</organism>
<dbReference type="PROSITE" id="PS50157">
    <property type="entry name" value="ZINC_FINGER_C2H2_2"/>
    <property type="match status" value="1"/>
</dbReference>
<keyword evidence="5" id="KW-1185">Reference proteome</keyword>
<sequence length="667" mass="76367">MSSILNPMSNSCVNYEKCGDVIVSPKNNVIKMYCNFCSDLFENLVEFLHHLQWMHNDVLGFDKPYNVYNIEQLLPQTDAAEDLESQAESSSSSDSGIPSNTSYELEPETKSSQARNKNILDALAAYDVDYKKGKESVMQWQANDTGTKDGDVVAEVVAMLLKDDQSVEATQTQLEDNTDDGLELQKLQQAAGLQSIEVRNEQSQSANYLNDKPQIKDTTPLKPTNQKAATNLKRFRHRWEMAAKMKTEKPQSICNLKSYAIARSARKRVQQQQMSNIKKRILRSLENEPRKPIDRVCLDNICAEMKMLLPNGKILPTAKNSIMQEMHTASNMKTETNQFSKVKSIAEQNNTKENQSKELKYSIAVKAIPAANILFKPENEVVIMRPSSSMYLSAAQPKPITEIEKKKINMITDCNMSDLETTQLDADSLWELAETSEKRNRDSFEKILNQVKGEQKTDLNAAPTNLAIESETKAVPNNILRADFSLLQVVGLPIIKDSQYEDRKPIETSDLLRTRAVKFSKMLRSYNSVWNPKSCRSQFTEKSRSELSMLTADANREFGSNLSESELKRILNLIHAWHAQQIDLKFFKKVTLPSTIDHYLQLFGYLPKMNHYLYYCEWCEESSCSKLRYERHRQTHLCDFTCPHCNRIFKKKGFMVNHARLVHNKEM</sequence>
<feature type="compositionally biased region" description="Low complexity" evidence="2">
    <location>
        <begin position="86"/>
        <end position="95"/>
    </location>
</feature>
<dbReference type="InterPro" id="IPR013087">
    <property type="entry name" value="Znf_C2H2_type"/>
</dbReference>
<reference evidence="4 5" key="1">
    <citation type="journal article" date="2007" name="Nature">
        <title>Evolution of genes and genomes on the Drosophila phylogeny.</title>
        <authorList>
            <consortium name="Drosophila 12 Genomes Consortium"/>
            <person name="Clark A.G."/>
            <person name="Eisen M.B."/>
            <person name="Smith D.R."/>
            <person name="Bergman C.M."/>
            <person name="Oliver B."/>
            <person name="Markow T.A."/>
            <person name="Kaufman T.C."/>
            <person name="Kellis M."/>
            <person name="Gelbart W."/>
            <person name="Iyer V.N."/>
            <person name="Pollard D.A."/>
            <person name="Sackton T.B."/>
            <person name="Larracuente A.M."/>
            <person name="Singh N.D."/>
            <person name="Abad J.P."/>
            <person name="Abt D.N."/>
            <person name="Adryan B."/>
            <person name="Aguade M."/>
            <person name="Akashi H."/>
            <person name="Anderson W.W."/>
            <person name="Aquadro C.F."/>
            <person name="Ardell D.H."/>
            <person name="Arguello R."/>
            <person name="Artieri C.G."/>
            <person name="Barbash D.A."/>
            <person name="Barker D."/>
            <person name="Barsanti P."/>
            <person name="Batterham P."/>
            <person name="Batzoglou S."/>
            <person name="Begun D."/>
            <person name="Bhutkar A."/>
            <person name="Blanco E."/>
            <person name="Bosak S.A."/>
            <person name="Bradley R.K."/>
            <person name="Brand A.D."/>
            <person name="Brent M.R."/>
            <person name="Brooks A.N."/>
            <person name="Brown R.H."/>
            <person name="Butlin R.K."/>
            <person name="Caggese C."/>
            <person name="Calvi B.R."/>
            <person name="Bernardo de Carvalho A."/>
            <person name="Caspi A."/>
            <person name="Castrezana S."/>
            <person name="Celniker S.E."/>
            <person name="Chang J.L."/>
            <person name="Chapple C."/>
            <person name="Chatterji S."/>
            <person name="Chinwalla A."/>
            <person name="Civetta A."/>
            <person name="Clifton S.W."/>
            <person name="Comeron J.M."/>
            <person name="Costello J.C."/>
            <person name="Coyne J.A."/>
            <person name="Daub J."/>
            <person name="David R.G."/>
            <person name="Delcher A.L."/>
            <person name="Delehaunty K."/>
            <person name="Do C.B."/>
            <person name="Ebling H."/>
            <person name="Edwards K."/>
            <person name="Eickbush T."/>
            <person name="Evans J.D."/>
            <person name="Filipski A."/>
            <person name="Findeiss S."/>
            <person name="Freyhult E."/>
            <person name="Fulton L."/>
            <person name="Fulton R."/>
            <person name="Garcia A.C."/>
            <person name="Gardiner A."/>
            <person name="Garfield D.A."/>
            <person name="Garvin B.E."/>
            <person name="Gibson G."/>
            <person name="Gilbert D."/>
            <person name="Gnerre S."/>
            <person name="Godfrey J."/>
            <person name="Good R."/>
            <person name="Gotea V."/>
            <person name="Gravely B."/>
            <person name="Greenberg A.J."/>
            <person name="Griffiths-Jones S."/>
            <person name="Gross S."/>
            <person name="Guigo R."/>
            <person name="Gustafson E.A."/>
            <person name="Haerty W."/>
            <person name="Hahn M.W."/>
            <person name="Halligan D.L."/>
            <person name="Halpern A.L."/>
            <person name="Halter G.M."/>
            <person name="Han M.V."/>
            <person name="Heger A."/>
            <person name="Hillier L."/>
            <person name="Hinrichs A.S."/>
            <person name="Holmes I."/>
            <person name="Hoskins R.A."/>
            <person name="Hubisz M.J."/>
            <person name="Hultmark D."/>
            <person name="Huntley M.A."/>
            <person name="Jaffe D.B."/>
            <person name="Jagadeeshan S."/>
            <person name="Jeck W.R."/>
            <person name="Johnson J."/>
            <person name="Jones C.D."/>
            <person name="Jordan W.C."/>
            <person name="Karpen G.H."/>
            <person name="Kataoka E."/>
            <person name="Keightley P.D."/>
            <person name="Kheradpour P."/>
            <person name="Kirkness E.F."/>
            <person name="Koerich L.B."/>
            <person name="Kristiansen K."/>
            <person name="Kudrna D."/>
            <person name="Kulathinal R.J."/>
            <person name="Kumar S."/>
            <person name="Kwok R."/>
            <person name="Lander E."/>
            <person name="Langley C.H."/>
            <person name="Lapoint R."/>
            <person name="Lazzaro B.P."/>
            <person name="Lee S.J."/>
            <person name="Levesque L."/>
            <person name="Li R."/>
            <person name="Lin C.F."/>
            <person name="Lin M.F."/>
            <person name="Lindblad-Toh K."/>
            <person name="Llopart A."/>
            <person name="Long M."/>
            <person name="Low L."/>
            <person name="Lozovsky E."/>
            <person name="Lu J."/>
            <person name="Luo M."/>
            <person name="Machado C.A."/>
            <person name="Makalowski W."/>
            <person name="Marzo M."/>
            <person name="Matsuda M."/>
            <person name="Matzkin L."/>
            <person name="McAllister B."/>
            <person name="McBride C.S."/>
            <person name="McKernan B."/>
            <person name="McKernan K."/>
            <person name="Mendez-Lago M."/>
            <person name="Minx P."/>
            <person name="Mollenhauer M.U."/>
            <person name="Montooth K."/>
            <person name="Mount S.M."/>
            <person name="Mu X."/>
            <person name="Myers E."/>
            <person name="Negre B."/>
            <person name="Newfeld S."/>
            <person name="Nielsen R."/>
            <person name="Noor M.A."/>
            <person name="O'Grady P."/>
            <person name="Pachter L."/>
            <person name="Papaceit M."/>
            <person name="Parisi M.J."/>
            <person name="Parisi M."/>
            <person name="Parts L."/>
            <person name="Pedersen J.S."/>
            <person name="Pesole G."/>
            <person name="Phillippy A.M."/>
            <person name="Ponting C.P."/>
            <person name="Pop M."/>
            <person name="Porcelli D."/>
            <person name="Powell J.R."/>
            <person name="Prohaska S."/>
            <person name="Pruitt K."/>
            <person name="Puig M."/>
            <person name="Quesneville H."/>
            <person name="Ram K.R."/>
            <person name="Rand D."/>
            <person name="Rasmussen M.D."/>
            <person name="Reed L.K."/>
            <person name="Reenan R."/>
            <person name="Reily A."/>
            <person name="Remington K.A."/>
            <person name="Rieger T.T."/>
            <person name="Ritchie M.G."/>
            <person name="Robin C."/>
            <person name="Rogers Y.H."/>
            <person name="Rohde C."/>
            <person name="Rozas J."/>
            <person name="Rubenfield M.J."/>
            <person name="Ruiz A."/>
            <person name="Russo S."/>
            <person name="Salzberg S.L."/>
            <person name="Sanchez-Gracia A."/>
            <person name="Saranga D.J."/>
            <person name="Sato H."/>
            <person name="Schaeffer S.W."/>
            <person name="Schatz M.C."/>
            <person name="Schlenke T."/>
            <person name="Schwartz R."/>
            <person name="Segarra C."/>
            <person name="Singh R.S."/>
            <person name="Sirot L."/>
            <person name="Sirota M."/>
            <person name="Sisneros N.B."/>
            <person name="Smith C.D."/>
            <person name="Smith T.F."/>
            <person name="Spieth J."/>
            <person name="Stage D.E."/>
            <person name="Stark A."/>
            <person name="Stephan W."/>
            <person name="Strausberg R.L."/>
            <person name="Strempel S."/>
            <person name="Sturgill D."/>
            <person name="Sutton G."/>
            <person name="Sutton G.G."/>
            <person name="Tao W."/>
            <person name="Teichmann S."/>
            <person name="Tobari Y.N."/>
            <person name="Tomimura Y."/>
            <person name="Tsolas J.M."/>
            <person name="Valente V.L."/>
            <person name="Venter E."/>
            <person name="Venter J.C."/>
            <person name="Vicario S."/>
            <person name="Vieira F.G."/>
            <person name="Vilella A.J."/>
            <person name="Villasante A."/>
            <person name="Walenz B."/>
            <person name="Wang J."/>
            <person name="Wasserman M."/>
            <person name="Watts T."/>
            <person name="Wilson D."/>
            <person name="Wilson R.K."/>
            <person name="Wing R.A."/>
            <person name="Wolfner M.F."/>
            <person name="Wong A."/>
            <person name="Wong G.K."/>
            <person name="Wu C.I."/>
            <person name="Wu G."/>
            <person name="Yamamoto D."/>
            <person name="Yang H.P."/>
            <person name="Yang S.P."/>
            <person name="Yorke J.A."/>
            <person name="Yoshida K."/>
            <person name="Zdobnov E."/>
            <person name="Zhang P."/>
            <person name="Zhang Y."/>
            <person name="Zimin A.V."/>
            <person name="Baldwin J."/>
            <person name="Abdouelleil A."/>
            <person name="Abdulkadir J."/>
            <person name="Abebe A."/>
            <person name="Abera B."/>
            <person name="Abreu J."/>
            <person name="Acer S.C."/>
            <person name="Aftuck L."/>
            <person name="Alexander A."/>
            <person name="An P."/>
            <person name="Anderson E."/>
            <person name="Anderson S."/>
            <person name="Arachi H."/>
            <person name="Azer M."/>
            <person name="Bachantsang P."/>
            <person name="Barry A."/>
            <person name="Bayul T."/>
            <person name="Berlin A."/>
            <person name="Bessette D."/>
            <person name="Bloom T."/>
            <person name="Blye J."/>
            <person name="Boguslavskiy L."/>
            <person name="Bonnet C."/>
            <person name="Boukhgalter B."/>
            <person name="Bourzgui I."/>
            <person name="Brown A."/>
            <person name="Cahill P."/>
            <person name="Channer S."/>
            <person name="Cheshatsang Y."/>
            <person name="Chuda L."/>
            <person name="Citroen M."/>
            <person name="Collymore A."/>
            <person name="Cooke P."/>
            <person name="Costello M."/>
            <person name="D'Aco K."/>
            <person name="Daza R."/>
            <person name="De Haan G."/>
            <person name="DeGray S."/>
            <person name="DeMaso C."/>
            <person name="Dhargay N."/>
            <person name="Dooley K."/>
            <person name="Dooley E."/>
            <person name="Doricent M."/>
            <person name="Dorje P."/>
            <person name="Dorjee K."/>
            <person name="Dupes A."/>
            <person name="Elong R."/>
            <person name="Falk J."/>
            <person name="Farina A."/>
            <person name="Faro S."/>
            <person name="Ferguson D."/>
            <person name="Fisher S."/>
            <person name="Foley C.D."/>
            <person name="Franke A."/>
            <person name="Friedrich D."/>
            <person name="Gadbois L."/>
            <person name="Gearin G."/>
            <person name="Gearin C.R."/>
            <person name="Giannoukos G."/>
            <person name="Goode T."/>
            <person name="Graham J."/>
            <person name="Grandbois E."/>
            <person name="Grewal S."/>
            <person name="Gyaltsen K."/>
            <person name="Hafez N."/>
            <person name="Hagos B."/>
            <person name="Hall J."/>
            <person name="Henson C."/>
            <person name="Hollinger A."/>
            <person name="Honan T."/>
            <person name="Huard M.D."/>
            <person name="Hughes L."/>
            <person name="Hurhula B."/>
            <person name="Husby M.E."/>
            <person name="Kamat A."/>
            <person name="Kanga B."/>
            <person name="Kashin S."/>
            <person name="Khazanovich D."/>
            <person name="Kisner P."/>
            <person name="Lance K."/>
            <person name="Lara M."/>
            <person name="Lee W."/>
            <person name="Lennon N."/>
            <person name="Letendre F."/>
            <person name="LeVine R."/>
            <person name="Lipovsky A."/>
            <person name="Liu X."/>
            <person name="Liu J."/>
            <person name="Liu S."/>
            <person name="Lokyitsang T."/>
            <person name="Lokyitsang Y."/>
            <person name="Lubonja R."/>
            <person name="Lui A."/>
            <person name="MacDonald P."/>
            <person name="Magnisalis V."/>
            <person name="Maru K."/>
            <person name="Matthews C."/>
            <person name="McCusker W."/>
            <person name="McDonough S."/>
            <person name="Mehta T."/>
            <person name="Meldrim J."/>
            <person name="Meneus L."/>
            <person name="Mihai O."/>
            <person name="Mihalev A."/>
            <person name="Mihova T."/>
            <person name="Mittelman R."/>
            <person name="Mlenga V."/>
            <person name="Montmayeur A."/>
            <person name="Mulrain L."/>
            <person name="Navidi A."/>
            <person name="Naylor J."/>
            <person name="Negash T."/>
            <person name="Nguyen T."/>
            <person name="Nguyen N."/>
            <person name="Nicol R."/>
            <person name="Norbu C."/>
            <person name="Norbu N."/>
            <person name="Novod N."/>
            <person name="O'Neill B."/>
            <person name="Osman S."/>
            <person name="Markiewicz E."/>
            <person name="Oyono O.L."/>
            <person name="Patti C."/>
            <person name="Phunkhang P."/>
            <person name="Pierre F."/>
            <person name="Priest M."/>
            <person name="Raghuraman S."/>
            <person name="Rege F."/>
            <person name="Reyes R."/>
            <person name="Rise C."/>
            <person name="Rogov P."/>
            <person name="Ross K."/>
            <person name="Ryan E."/>
            <person name="Settipalli S."/>
            <person name="Shea T."/>
            <person name="Sherpa N."/>
            <person name="Shi L."/>
            <person name="Shih D."/>
            <person name="Sparrow T."/>
            <person name="Spaulding J."/>
            <person name="Stalker J."/>
            <person name="Stange-Thomann N."/>
            <person name="Stavropoulos S."/>
            <person name="Stone C."/>
            <person name="Strader C."/>
            <person name="Tesfaye S."/>
            <person name="Thomson T."/>
            <person name="Thoulutsang Y."/>
            <person name="Thoulutsang D."/>
            <person name="Topham K."/>
            <person name="Topping I."/>
            <person name="Tsamla T."/>
            <person name="Vassiliev H."/>
            <person name="Vo A."/>
            <person name="Wangchuk T."/>
            <person name="Wangdi T."/>
            <person name="Weiand M."/>
            <person name="Wilkinson J."/>
            <person name="Wilson A."/>
            <person name="Yadav S."/>
            <person name="Young G."/>
            <person name="Yu Q."/>
            <person name="Zembek L."/>
            <person name="Zhong D."/>
            <person name="Zimmer A."/>
            <person name="Zwirko Z."/>
            <person name="Jaffe D.B."/>
            <person name="Alvarez P."/>
            <person name="Brockman W."/>
            <person name="Butler J."/>
            <person name="Chin C."/>
            <person name="Gnerre S."/>
            <person name="Grabherr M."/>
            <person name="Kleber M."/>
            <person name="Mauceli E."/>
            <person name="MacCallum I."/>
        </authorList>
    </citation>
    <scope>NUCLEOTIDE SEQUENCE [LARGE SCALE GENOMIC DNA]</scope>
    <source>
        <strain evidence="5">Tucson 15287-2541.00</strain>
    </source>
</reference>
<keyword evidence="1" id="KW-0863">Zinc-finger</keyword>
<evidence type="ECO:0000313" key="5">
    <source>
        <dbReference type="Proteomes" id="UP000001070"/>
    </source>
</evidence>
<dbReference type="OrthoDB" id="8067562at2759"/>
<dbReference type="OMA" id="TKEHNVY"/>
<dbReference type="EMBL" id="CH916375">
    <property type="protein sequence ID" value="EDV98135.1"/>
    <property type="molecule type" value="Genomic_DNA"/>
</dbReference>
<dbReference type="STRING" id="7222.B4JVZ7"/>
<dbReference type="FunCoup" id="B4JVZ7">
    <property type="interactions" value="182"/>
</dbReference>
<dbReference type="PROSITE" id="PS00028">
    <property type="entry name" value="ZINC_FINGER_C2H2_1"/>
    <property type="match status" value="2"/>
</dbReference>
<gene>
    <name evidence="4" type="primary">Dgri\GH22944</name>
    <name evidence="4" type="ORF">Dgri_GH22944</name>
</gene>
<evidence type="ECO:0000313" key="4">
    <source>
        <dbReference type="EMBL" id="EDV98135.1"/>
    </source>
</evidence>
<dbReference type="InParanoid" id="B4JVZ7"/>
<name>B4JVZ7_DROGR</name>
<dbReference type="eggNOG" id="ENOG502T9CV">
    <property type="taxonomic scope" value="Eukaryota"/>
</dbReference>